<name>A0A7S0YI69_9CHLO</name>
<feature type="region of interest" description="Disordered" evidence="2">
    <location>
        <begin position="324"/>
        <end position="362"/>
    </location>
</feature>
<evidence type="ECO:0000259" key="4">
    <source>
        <dbReference type="Pfam" id="PF08172"/>
    </source>
</evidence>
<keyword evidence="1" id="KW-0175">Coiled coil</keyword>
<evidence type="ECO:0000256" key="2">
    <source>
        <dbReference type="SAM" id="MobiDB-lite"/>
    </source>
</evidence>
<evidence type="ECO:0000313" key="5">
    <source>
        <dbReference type="EMBL" id="CAD8777452.1"/>
    </source>
</evidence>
<feature type="compositionally biased region" description="Acidic residues" evidence="2">
    <location>
        <begin position="750"/>
        <end position="766"/>
    </location>
</feature>
<feature type="domain" description="CASP C-terminal" evidence="4">
    <location>
        <begin position="640"/>
        <end position="717"/>
    </location>
</feature>
<feature type="coiled-coil region" evidence="1">
    <location>
        <begin position="660"/>
        <end position="701"/>
    </location>
</feature>
<feature type="compositionally biased region" description="Low complexity" evidence="2">
    <location>
        <begin position="810"/>
        <end position="821"/>
    </location>
</feature>
<protein>
    <recommendedName>
        <fullName evidence="4">CASP C-terminal domain-containing protein</fullName>
    </recommendedName>
</protein>
<reference evidence="5" key="1">
    <citation type="submission" date="2021-01" db="EMBL/GenBank/DDBJ databases">
        <authorList>
            <person name="Corre E."/>
            <person name="Pelletier E."/>
            <person name="Niang G."/>
            <person name="Scheremetjew M."/>
            <person name="Finn R."/>
            <person name="Kale V."/>
            <person name="Holt S."/>
            <person name="Cochrane G."/>
            <person name="Meng A."/>
            <person name="Brown T."/>
            <person name="Cohen L."/>
        </authorList>
    </citation>
    <scope>NUCLEOTIDE SEQUENCE</scope>
    <source>
        <strain evidence="5">SAG 63-3</strain>
    </source>
</reference>
<dbReference type="Pfam" id="PF08172">
    <property type="entry name" value="CASP_C"/>
    <property type="match status" value="2"/>
</dbReference>
<organism evidence="5">
    <name type="scientific">Polytomella parva</name>
    <dbReference type="NCBI Taxonomy" id="51329"/>
    <lineage>
        <taxon>Eukaryota</taxon>
        <taxon>Viridiplantae</taxon>
        <taxon>Chlorophyta</taxon>
        <taxon>core chlorophytes</taxon>
        <taxon>Chlorophyceae</taxon>
        <taxon>CS clade</taxon>
        <taxon>Chlamydomonadales</taxon>
        <taxon>Chlamydomonadaceae</taxon>
        <taxon>Polytomella</taxon>
    </lineage>
</organism>
<dbReference type="EMBL" id="HBFM01020057">
    <property type="protein sequence ID" value="CAD8777452.1"/>
    <property type="molecule type" value="Transcribed_RNA"/>
</dbReference>
<feature type="region of interest" description="Disordered" evidence="2">
    <location>
        <begin position="743"/>
        <end position="796"/>
    </location>
</feature>
<feature type="region of interest" description="Disordered" evidence="2">
    <location>
        <begin position="810"/>
        <end position="856"/>
    </location>
</feature>
<feature type="compositionally biased region" description="Basic and acidic residues" evidence="2">
    <location>
        <begin position="351"/>
        <end position="362"/>
    </location>
</feature>
<gene>
    <name evidence="5" type="ORF">PPAR00522_LOCUS13080</name>
</gene>
<feature type="domain" description="CASP C-terminal" evidence="4">
    <location>
        <begin position="901"/>
        <end position="983"/>
    </location>
</feature>
<keyword evidence="3" id="KW-0812">Transmembrane</keyword>
<feature type="coiled-coil region" evidence="1">
    <location>
        <begin position="388"/>
        <end position="415"/>
    </location>
</feature>
<keyword evidence="3" id="KW-0472">Membrane</keyword>
<sequence>MDFLKNIDKALDFETIDKIVEIVDNKNIELQNNHSRENEFQDARLSKAEGYQNFVTFWNDFEEQRAVWSRLLISLEANQTGTDDLSSSVPDVSLTAWRSRAQDAEDKLLTATQCLTEVPNPLPFLGSIVALLGKTHSAEPISEPSGSVVHSLEAQIAASNASLVVAKEETKSLKNTVDTLRVEIEELKELGQSRALAWATERNRLERRIHDIISEDEQREETICLLRGDNESLMLEIESLQRSVTAARLQSCSHNDNNNSEIENGSCNEKNYPNGLSNKDIVLYWQQKFEATDLLLKNLRAQREEEIIGKGRVRQEREYQVEKEEEVGRKYKEFQREGTETEEADSNNNDSSDKEKNIKEEATQEVVGINGKGDFVAHRNSSTGSSTNAELNVQIVTLKSEVQTLQLSIQKLKAEVQRRVGQKEHQEALEQIDAMREVLRATAKLEGWDGASFDSFLLSPTAEETTVEILKARCSALNARATSLQALEAAAKADVMAKEKELFALKQETSTLASTVARLETQMDTFLNSRFRNIFVTSSPCTTHSNSLPESVILTTTSPFPAQQHSLIKTKNDGATPNALSLSVLDKEGGNTIDIKEYGKGRRGDIGGSSSIKIDVVEDCSGATFTPCHLARKGTSTSDQLDTPLNDENNDSDKLLRLLLEAVTGQRDRLRTRSEALEAAKEEIEQQLATSKLQLAAAHDDIASLYEKLKYLEACVGEATFRQAGRAGRAPIVMRVDEYGISVSGPEVEGGYEDDLGSGDEGEATEEERGKREKGGVGEEINKQGDNAAASMGRPWETSKLSVDLIGKASGNKANASKAGSQEGTDEDRRKRRFKSRGVLNGKSNMEQSSNKDKRYQCGPFSLQVAMEPKRKDINVISSSAVIDLEQGRSARLDGLSIGNTTSAGPQQALARAAELYAARVDPFQRFKRQEDEQRLSRMPLYNRLLLAAGQTIIGSQGGRLFFVTYAVTLHVLLAAILVYYASKSPGAAVVCTNAVSGVAPEKLIKATSSLKRYFHA</sequence>
<feature type="compositionally biased region" description="Basic and acidic residues" evidence="2">
    <location>
        <begin position="767"/>
        <end position="783"/>
    </location>
</feature>
<keyword evidence="3" id="KW-1133">Transmembrane helix</keyword>
<evidence type="ECO:0000256" key="3">
    <source>
        <dbReference type="SAM" id="Phobius"/>
    </source>
</evidence>
<dbReference type="GO" id="GO:0000139">
    <property type="term" value="C:Golgi membrane"/>
    <property type="evidence" value="ECO:0007669"/>
    <property type="project" value="InterPro"/>
</dbReference>
<dbReference type="GO" id="GO:0006891">
    <property type="term" value="P:intra-Golgi vesicle-mediated transport"/>
    <property type="evidence" value="ECO:0007669"/>
    <property type="project" value="InterPro"/>
</dbReference>
<feature type="transmembrane region" description="Helical" evidence="3">
    <location>
        <begin position="961"/>
        <end position="981"/>
    </location>
</feature>
<accession>A0A7S0YI69</accession>
<evidence type="ECO:0000256" key="1">
    <source>
        <dbReference type="SAM" id="Coils"/>
    </source>
</evidence>
<feature type="compositionally biased region" description="Basic and acidic residues" evidence="2">
    <location>
        <begin position="324"/>
        <end position="339"/>
    </location>
</feature>
<proteinExistence type="predicted"/>
<dbReference type="AlphaFoldDB" id="A0A7S0YI69"/>
<dbReference type="InterPro" id="IPR012955">
    <property type="entry name" value="CASP_C"/>
</dbReference>